<comment type="caution">
    <text evidence="17">The sequence shown here is derived from an EMBL/GenBank/DDBJ whole genome shotgun (WGS) entry which is preliminary data.</text>
</comment>
<keyword evidence="8 13" id="KW-1133">Transmembrane helix</keyword>
<dbReference type="CDD" id="cd20070">
    <property type="entry name" value="5TM_YidC_Alb3"/>
    <property type="match status" value="1"/>
</dbReference>
<evidence type="ECO:0000313" key="18">
    <source>
        <dbReference type="Proteomes" id="UP001595848"/>
    </source>
</evidence>
<dbReference type="RefSeq" id="WP_217963364.1">
    <property type="nucleotide sequence ID" value="NZ_JAHTBN010000002.1"/>
</dbReference>
<evidence type="ECO:0000256" key="12">
    <source>
        <dbReference type="ARBA" id="ARBA00033342"/>
    </source>
</evidence>
<evidence type="ECO:0000256" key="1">
    <source>
        <dbReference type="ARBA" id="ARBA00004429"/>
    </source>
</evidence>
<comment type="subunit">
    <text evidence="13">Interacts with the Sec translocase complex via SecD. Specifically interacts with transmembrane segments of nascent integral membrane proteins during membrane integration.</text>
</comment>
<organism evidence="17 18">
    <name type="scientific">Candidimonas humi</name>
    <dbReference type="NCBI Taxonomy" id="683355"/>
    <lineage>
        <taxon>Bacteria</taxon>
        <taxon>Pseudomonadati</taxon>
        <taxon>Pseudomonadota</taxon>
        <taxon>Betaproteobacteria</taxon>
        <taxon>Burkholderiales</taxon>
        <taxon>Alcaligenaceae</taxon>
        <taxon>Candidimonas</taxon>
    </lineage>
</organism>
<comment type="subcellular location">
    <subcellularLocation>
        <location evidence="1">Cell inner membrane</location>
        <topology evidence="1">Multi-pass membrane protein</topology>
    </subcellularLocation>
    <subcellularLocation>
        <location evidence="13">Cell membrane</location>
        <topology evidence="13">Multi-pass membrane protein</topology>
    </subcellularLocation>
</comment>
<dbReference type="NCBIfam" id="TIGR03593">
    <property type="entry name" value="yidC_nterm"/>
    <property type="match status" value="1"/>
</dbReference>
<feature type="transmembrane region" description="Helical" evidence="13">
    <location>
        <begin position="376"/>
        <end position="397"/>
    </location>
</feature>
<feature type="transmembrane region" description="Helical" evidence="13">
    <location>
        <begin position="439"/>
        <end position="466"/>
    </location>
</feature>
<keyword evidence="4 13" id="KW-0813">Transport</keyword>
<evidence type="ECO:0000259" key="15">
    <source>
        <dbReference type="Pfam" id="PF02096"/>
    </source>
</evidence>
<evidence type="ECO:0000313" key="17">
    <source>
        <dbReference type="EMBL" id="MFC4201266.1"/>
    </source>
</evidence>
<proteinExistence type="inferred from homology"/>
<dbReference type="NCBIfam" id="NF002352">
    <property type="entry name" value="PRK01318.1-3"/>
    <property type="match status" value="1"/>
</dbReference>
<evidence type="ECO:0000256" key="4">
    <source>
        <dbReference type="ARBA" id="ARBA00022448"/>
    </source>
</evidence>
<reference evidence="18" key="1">
    <citation type="journal article" date="2019" name="Int. J. Syst. Evol. Microbiol.">
        <title>The Global Catalogue of Microorganisms (GCM) 10K type strain sequencing project: providing services to taxonomists for standard genome sequencing and annotation.</title>
        <authorList>
            <consortium name="The Broad Institute Genomics Platform"/>
            <consortium name="The Broad Institute Genome Sequencing Center for Infectious Disease"/>
            <person name="Wu L."/>
            <person name="Ma J."/>
        </authorList>
    </citation>
    <scope>NUCLEOTIDE SEQUENCE [LARGE SCALE GENOMIC DNA]</scope>
    <source>
        <strain evidence="18">LMG 24813</strain>
    </source>
</reference>
<feature type="domain" description="Membrane insertase YidC N-terminal" evidence="16">
    <location>
        <begin position="89"/>
        <end position="365"/>
    </location>
</feature>
<dbReference type="NCBIfam" id="TIGR03592">
    <property type="entry name" value="yidC_oxa1_cterm"/>
    <property type="match status" value="1"/>
</dbReference>
<dbReference type="HAMAP" id="MF_01810">
    <property type="entry name" value="YidC_type1"/>
    <property type="match status" value="1"/>
</dbReference>
<dbReference type="Pfam" id="PF14849">
    <property type="entry name" value="YidC_periplas"/>
    <property type="match status" value="1"/>
</dbReference>
<dbReference type="Pfam" id="PF02096">
    <property type="entry name" value="60KD_IMP"/>
    <property type="match status" value="1"/>
</dbReference>
<keyword evidence="5 13" id="KW-1003">Cell membrane</keyword>
<feature type="domain" description="Membrane insertase YidC/Oxa/ALB C-terminal" evidence="15">
    <location>
        <begin position="376"/>
        <end position="554"/>
    </location>
</feature>
<feature type="compositionally biased region" description="Low complexity" evidence="14">
    <location>
        <begin position="37"/>
        <end position="73"/>
    </location>
</feature>
<dbReference type="InterPro" id="IPR047196">
    <property type="entry name" value="YidC_ALB_C"/>
</dbReference>
<evidence type="ECO:0000256" key="3">
    <source>
        <dbReference type="ARBA" id="ARBA00015325"/>
    </source>
</evidence>
<evidence type="ECO:0000256" key="9">
    <source>
        <dbReference type="ARBA" id="ARBA00023136"/>
    </source>
</evidence>
<comment type="function">
    <text evidence="13">Required for the insertion and/or proper folding and/or complex formation of integral membrane proteins into the membrane. Involved in integration of membrane proteins that insert both dependently and independently of the Sec translocase complex, as well as at least some lipoproteins. Aids folding of multispanning membrane proteins.</text>
</comment>
<keyword evidence="18" id="KW-1185">Reference proteome</keyword>
<protein>
    <recommendedName>
        <fullName evidence="3 13">Membrane protein insertase YidC</fullName>
    </recommendedName>
    <alternativeName>
        <fullName evidence="12 13">Foldase YidC</fullName>
    </alternativeName>
    <alternativeName>
        <fullName evidence="11 13">Membrane integrase YidC</fullName>
    </alternativeName>
    <alternativeName>
        <fullName evidence="13">Membrane protein YidC</fullName>
    </alternativeName>
</protein>
<keyword evidence="6 13" id="KW-0812">Transmembrane</keyword>
<feature type="region of interest" description="Disordered" evidence="14">
    <location>
        <begin position="37"/>
        <end position="83"/>
    </location>
</feature>
<evidence type="ECO:0000259" key="16">
    <source>
        <dbReference type="Pfam" id="PF14849"/>
    </source>
</evidence>
<keyword evidence="7 13" id="KW-0653">Protein transport</keyword>
<dbReference type="PANTHER" id="PTHR12428">
    <property type="entry name" value="OXA1"/>
    <property type="match status" value="1"/>
</dbReference>
<evidence type="ECO:0000256" key="5">
    <source>
        <dbReference type="ARBA" id="ARBA00022475"/>
    </source>
</evidence>
<dbReference type="PANTHER" id="PTHR12428:SF65">
    <property type="entry name" value="CYTOCHROME C OXIDASE ASSEMBLY PROTEIN COX18, MITOCHONDRIAL"/>
    <property type="match status" value="1"/>
</dbReference>
<dbReference type="CDD" id="cd19961">
    <property type="entry name" value="EcYidC-like_peri"/>
    <property type="match status" value="1"/>
</dbReference>
<keyword evidence="10 13" id="KW-0143">Chaperone</keyword>
<evidence type="ECO:0000256" key="7">
    <source>
        <dbReference type="ARBA" id="ARBA00022927"/>
    </source>
</evidence>
<dbReference type="InterPro" id="IPR019998">
    <property type="entry name" value="Membr_insert_YidC"/>
</dbReference>
<gene>
    <name evidence="13 17" type="primary">yidC</name>
    <name evidence="17" type="ORF">ACFOY1_09895</name>
</gene>
<dbReference type="InterPro" id="IPR028053">
    <property type="entry name" value="Membr_insert_YidC_N"/>
</dbReference>
<evidence type="ECO:0000256" key="13">
    <source>
        <dbReference type="HAMAP-Rule" id="MF_01810"/>
    </source>
</evidence>
<accession>A0ABV8NWE0</accession>
<feature type="transmembrane region" description="Helical" evidence="13">
    <location>
        <begin position="515"/>
        <end position="538"/>
    </location>
</feature>
<evidence type="ECO:0000256" key="14">
    <source>
        <dbReference type="SAM" id="MobiDB-lite"/>
    </source>
</evidence>
<evidence type="ECO:0000256" key="8">
    <source>
        <dbReference type="ARBA" id="ARBA00022989"/>
    </source>
</evidence>
<dbReference type="Proteomes" id="UP001595848">
    <property type="component" value="Unassembled WGS sequence"/>
</dbReference>
<feature type="transmembrane region" description="Helical" evidence="13">
    <location>
        <begin position="7"/>
        <end position="23"/>
    </location>
</feature>
<name>A0ABV8NWE0_9BURK</name>
<evidence type="ECO:0000256" key="6">
    <source>
        <dbReference type="ARBA" id="ARBA00022692"/>
    </source>
</evidence>
<keyword evidence="9 13" id="KW-0472">Membrane</keyword>
<dbReference type="InterPro" id="IPR028055">
    <property type="entry name" value="YidC/Oxa/ALB_C"/>
</dbReference>
<evidence type="ECO:0000256" key="2">
    <source>
        <dbReference type="ARBA" id="ARBA00010527"/>
    </source>
</evidence>
<sequence length="565" mass="62049">MDIRRTVLWMIFSFSLLLLWNNWQVHNGKPSLFGGNPTATHTAAAPKPAAAPGTASTDVPTAAPAAAAAKPQANVPGNAQPAAAKSEKVTVTTDVYKLTFDTQGAQLVRAELLKYDAPDHPKQPMVLLDNSGPNSTYVAQSGVVGAPQGESYPTHLTPFKVVSSERSLSGDSLKVVFEAESGGVKVVKTYTLRRGSYDIGVSNDIYNLGTAPISPSLYLQLTRDGSEPTGDATGYTHSFTGTALYSSEDKFQKATFSDIEKGKAHYIKQANNGWIAVVQHYFASAWVPPQGVVRQNEMLRLSDNLYAIRSIEPVGVIQPGQHQTVKANLWVGPQDQKAMSALAPGLELVVDYGWLTIIAKPLFKLMTWIHALLGNWGWTIVALTLLIKAVFYPLSAASYRSMAKMKQVAPRLKLLKEKYGDDKAKMNTAMMEMYRTEKINPLGGCLPMIIQVPVFISLYWVLLGSVEMRGAPWILWIHDLSVRDPWFILPALMTATMFLQIKLNPAPPDPMQAKLMLIMPLVFGGMMFFFPAGLALYYCVNNAVSITQQRYIMKKLEREAAAAHR</sequence>
<evidence type="ECO:0000256" key="10">
    <source>
        <dbReference type="ARBA" id="ARBA00023186"/>
    </source>
</evidence>
<comment type="similarity">
    <text evidence="2 13">Belongs to the OXA1/ALB3/YidC family. Type 1 subfamily.</text>
</comment>
<dbReference type="EMBL" id="JBHSBV010000003">
    <property type="protein sequence ID" value="MFC4201266.1"/>
    <property type="molecule type" value="Genomic_DNA"/>
</dbReference>
<dbReference type="InterPro" id="IPR001708">
    <property type="entry name" value="YidC/ALB3/OXA1/COX18"/>
</dbReference>
<evidence type="ECO:0000256" key="11">
    <source>
        <dbReference type="ARBA" id="ARBA00033245"/>
    </source>
</evidence>